<dbReference type="GO" id="GO:0018785">
    <property type="term" value="F:haloacetate dehalogenase activity"/>
    <property type="evidence" value="ECO:0007669"/>
    <property type="project" value="UniProtKB-EC"/>
</dbReference>
<proteinExistence type="predicted"/>
<dbReference type="PRINTS" id="PR00412">
    <property type="entry name" value="EPOXHYDRLASE"/>
</dbReference>
<sequence length="334" mass="37768">MTDRPPATVRTRDTDIGVLDSFGPSQFPQRTLPRARILLLDETMDARFITVDDISFHCLVSEPADDSAEAVILLHGWPQTAGCWRDVVSRLHGPDADARYRVVAPDLRGYGLSDKPADGYDKRSMAWDILGIMDSLGIDRAHFVGHDRGGRVAHRLALDSPERVATLTVLDIAPTHAMFTNGRMRTAEGYFHWLLHMQKDLPEALTAGRTAEYLRYFFERWTVRRDRLDPHIDDYVRAFEQPGAMRAAFDDYRATHEDVAVDEEDFRAQRKLTMPVLALWGAGGLAANTDIATVWESYTENVDGRAIPDCGHFIPEEAPETLVSELREFWSQSR</sequence>
<dbReference type="AlphaFoldDB" id="A0A449DCS6"/>
<dbReference type="EC" id="3.8.1.3" evidence="3"/>
<dbReference type="SUPFAM" id="SSF53474">
    <property type="entry name" value="alpha/beta-Hydrolases"/>
    <property type="match status" value="1"/>
</dbReference>
<gene>
    <name evidence="3" type="ORF">NCTC12391_03532</name>
</gene>
<name>A0A449DCS6_9MICO</name>
<accession>A0A449DCS6</accession>
<protein>
    <submittedName>
        <fullName evidence="3">Fluoroacetate dehalogenase</fullName>
        <ecNumber evidence="3">3.8.1.3</ecNumber>
    </submittedName>
</protein>
<keyword evidence="1 3" id="KW-0378">Hydrolase</keyword>
<dbReference type="InterPro" id="IPR029058">
    <property type="entry name" value="AB_hydrolase_fold"/>
</dbReference>
<dbReference type="PANTHER" id="PTHR43329">
    <property type="entry name" value="EPOXIDE HYDROLASE"/>
    <property type="match status" value="1"/>
</dbReference>
<evidence type="ECO:0000259" key="2">
    <source>
        <dbReference type="Pfam" id="PF00561"/>
    </source>
</evidence>
<dbReference type="PRINTS" id="PR00111">
    <property type="entry name" value="ABHYDROLASE"/>
</dbReference>
<evidence type="ECO:0000256" key="1">
    <source>
        <dbReference type="ARBA" id="ARBA00022801"/>
    </source>
</evidence>
<dbReference type="InterPro" id="IPR000639">
    <property type="entry name" value="Epox_hydrolase-like"/>
</dbReference>
<dbReference type="Gene3D" id="3.40.50.1820">
    <property type="entry name" value="alpha/beta hydrolase"/>
    <property type="match status" value="1"/>
</dbReference>
<dbReference type="Pfam" id="PF00561">
    <property type="entry name" value="Abhydrolase_1"/>
    <property type="match status" value="1"/>
</dbReference>
<dbReference type="InterPro" id="IPR000073">
    <property type="entry name" value="AB_hydrolase_1"/>
</dbReference>
<evidence type="ECO:0000313" key="4">
    <source>
        <dbReference type="Proteomes" id="UP000386281"/>
    </source>
</evidence>
<reference evidence="3 4" key="1">
    <citation type="submission" date="2019-02" db="EMBL/GenBank/DDBJ databases">
        <authorList>
            <consortium name="Pathogen Informatics"/>
        </authorList>
    </citation>
    <scope>NUCLEOTIDE SEQUENCE [LARGE SCALE GENOMIC DNA]</scope>
    <source>
        <strain evidence="3 4">3012STDY7078520</strain>
    </source>
</reference>
<organism evidence="3 4">
    <name type="scientific">Brevibacterium casei</name>
    <dbReference type="NCBI Taxonomy" id="33889"/>
    <lineage>
        <taxon>Bacteria</taxon>
        <taxon>Bacillati</taxon>
        <taxon>Actinomycetota</taxon>
        <taxon>Actinomycetes</taxon>
        <taxon>Micrococcales</taxon>
        <taxon>Brevibacteriaceae</taxon>
        <taxon>Brevibacterium</taxon>
    </lineage>
</organism>
<dbReference type="Proteomes" id="UP000386281">
    <property type="component" value="Unassembled WGS sequence"/>
</dbReference>
<dbReference type="EMBL" id="CAACXN010000020">
    <property type="protein sequence ID" value="VEW15369.1"/>
    <property type="molecule type" value="Genomic_DNA"/>
</dbReference>
<feature type="domain" description="AB hydrolase-1" evidence="2">
    <location>
        <begin position="70"/>
        <end position="319"/>
    </location>
</feature>
<evidence type="ECO:0000313" key="3">
    <source>
        <dbReference type="EMBL" id="VEW15369.1"/>
    </source>
</evidence>